<keyword evidence="2" id="KW-0732">Signal</keyword>
<protein>
    <submittedName>
        <fullName evidence="3">Uncharacterized protein</fullName>
    </submittedName>
</protein>
<dbReference type="SUPFAM" id="SSF82185">
    <property type="entry name" value="Histone H3 K4-specific methyltransferase SET7/9 N-terminal domain"/>
    <property type="match status" value="1"/>
</dbReference>
<dbReference type="Proteomes" id="UP000261284">
    <property type="component" value="Unassembled WGS sequence"/>
</dbReference>
<reference evidence="3 4" key="1">
    <citation type="submission" date="2018-08" db="EMBL/GenBank/DDBJ databases">
        <title>Chitinophagaceae sp. K23C18032701, a novel bacterium isolated from forest soil.</title>
        <authorList>
            <person name="Wang C."/>
        </authorList>
    </citation>
    <scope>NUCLEOTIDE SEQUENCE [LARGE SCALE GENOMIC DNA]</scope>
    <source>
        <strain evidence="3 4">K23C18032701</strain>
    </source>
</reference>
<dbReference type="AlphaFoldDB" id="A0A3E1NMD1"/>
<comment type="caution">
    <text evidence="3">The sequence shown here is derived from an EMBL/GenBank/DDBJ whole genome shotgun (WGS) entry which is preliminary data.</text>
</comment>
<name>A0A3E1NMD1_9BACT</name>
<sequence>MTRWFLLLCGLILVSAATAQCRTFRIGVKGDTLDCVDMKGDKQGKWVIHVDELRGNPGYEEEGIFKNGQKEGMWRKFNLMGDLLCIENYHWGNKDGISRYYNLVGQLTREESWKATNPDHPYDTVEVPDPVNPLKVTMTLVKVEAHTEAHGQWNYYDPNSGMIVKTETYFLGKLQTPGNGNNVVNTIRVGPKVPGPGDKPREVLEYEKRNSGKKKVREREGGTGY</sequence>
<keyword evidence="4" id="KW-1185">Reference proteome</keyword>
<proteinExistence type="predicted"/>
<feature type="region of interest" description="Disordered" evidence="1">
    <location>
        <begin position="191"/>
        <end position="225"/>
    </location>
</feature>
<organism evidence="3 4">
    <name type="scientific">Deminuibacter soli</name>
    <dbReference type="NCBI Taxonomy" id="2291815"/>
    <lineage>
        <taxon>Bacteria</taxon>
        <taxon>Pseudomonadati</taxon>
        <taxon>Bacteroidota</taxon>
        <taxon>Chitinophagia</taxon>
        <taxon>Chitinophagales</taxon>
        <taxon>Chitinophagaceae</taxon>
        <taxon>Deminuibacter</taxon>
    </lineage>
</organism>
<feature type="chain" id="PRO_5017824151" evidence="2">
    <location>
        <begin position="20"/>
        <end position="225"/>
    </location>
</feature>
<evidence type="ECO:0000256" key="2">
    <source>
        <dbReference type="SAM" id="SignalP"/>
    </source>
</evidence>
<feature type="signal peptide" evidence="2">
    <location>
        <begin position="1"/>
        <end position="19"/>
    </location>
</feature>
<accession>A0A3E1NMD1</accession>
<evidence type="ECO:0000313" key="4">
    <source>
        <dbReference type="Proteomes" id="UP000261284"/>
    </source>
</evidence>
<evidence type="ECO:0000313" key="3">
    <source>
        <dbReference type="EMBL" id="RFM29095.1"/>
    </source>
</evidence>
<dbReference type="RefSeq" id="WP_116847079.1">
    <property type="nucleotide sequence ID" value="NZ_QTJU01000002.1"/>
</dbReference>
<gene>
    <name evidence="3" type="ORF">DXN05_10090</name>
</gene>
<dbReference type="Gene3D" id="2.20.110.10">
    <property type="entry name" value="Histone H3 K4-specific methyltransferase SET7/9 N-terminal domain"/>
    <property type="match status" value="1"/>
</dbReference>
<dbReference type="EMBL" id="QTJU01000002">
    <property type="protein sequence ID" value="RFM29095.1"/>
    <property type="molecule type" value="Genomic_DNA"/>
</dbReference>
<dbReference type="OrthoDB" id="649587at2"/>
<evidence type="ECO:0000256" key="1">
    <source>
        <dbReference type="SAM" id="MobiDB-lite"/>
    </source>
</evidence>
<feature type="compositionally biased region" description="Basic and acidic residues" evidence="1">
    <location>
        <begin position="198"/>
        <end position="210"/>
    </location>
</feature>